<reference evidence="1 2" key="1">
    <citation type="submission" date="2014-11" db="EMBL/GenBank/DDBJ databases">
        <title>Symbiosis island explosion on the genome of extra-slow-growing strains of soybean bradyrhizobia with massive insertion sequences.</title>
        <authorList>
            <person name="Iida T."/>
            <person name="Minamisawa K."/>
        </authorList>
    </citation>
    <scope>NUCLEOTIDE SEQUENCE [LARGE SCALE GENOMIC DNA]</scope>
    <source>
        <strain evidence="1 2">NK6</strain>
    </source>
</reference>
<evidence type="ECO:0000313" key="2">
    <source>
        <dbReference type="Proteomes" id="UP000063308"/>
    </source>
</evidence>
<organism evidence="1 2">
    <name type="scientific">Bradyrhizobium diazoefficiens</name>
    <dbReference type="NCBI Taxonomy" id="1355477"/>
    <lineage>
        <taxon>Bacteria</taxon>
        <taxon>Pseudomonadati</taxon>
        <taxon>Pseudomonadota</taxon>
        <taxon>Alphaproteobacteria</taxon>
        <taxon>Hyphomicrobiales</taxon>
        <taxon>Nitrobacteraceae</taxon>
        <taxon>Bradyrhizobium</taxon>
    </lineage>
</organism>
<accession>A0A0E4FSM5</accession>
<evidence type="ECO:0000313" key="1">
    <source>
        <dbReference type="EMBL" id="BAR55641.1"/>
    </source>
</evidence>
<dbReference type="AlphaFoldDB" id="A0A0E4FSM5"/>
<dbReference type="EMBL" id="AP014685">
    <property type="protein sequence ID" value="BAR55641.1"/>
    <property type="molecule type" value="Genomic_DNA"/>
</dbReference>
<name>A0A0E4FSM5_9BRAD</name>
<sequence length="38" mass="4241">MKTIQFYGVQIGSYIAADVWNALLSWHIQRTAATSIVS</sequence>
<proteinExistence type="predicted"/>
<protein>
    <submittedName>
        <fullName evidence="1">Uncharacterized protein</fullName>
    </submittedName>
</protein>
<gene>
    <name evidence="1" type="ORF">NK6_2460</name>
</gene>
<dbReference type="Proteomes" id="UP000063308">
    <property type="component" value="Chromosome"/>
</dbReference>